<evidence type="ECO:0000313" key="1">
    <source>
        <dbReference type="EMBL" id="ONI40813.1"/>
    </source>
</evidence>
<dbReference type="EMBL" id="LJDB01000045">
    <property type="protein sequence ID" value="ONI40813.1"/>
    <property type="molecule type" value="Genomic_DNA"/>
</dbReference>
<accession>A0ACC8XDE0</accession>
<comment type="caution">
    <text evidence="1">The sequence shown here is derived from an EMBL/GenBank/DDBJ whole genome shotgun (WGS) entry which is preliminary data.</text>
</comment>
<protein>
    <submittedName>
        <fullName evidence="1">Uncharacterized protein</fullName>
    </submittedName>
</protein>
<reference evidence="1" key="1">
    <citation type="submission" date="2016-08" db="EMBL/GenBank/DDBJ databases">
        <authorList>
            <person name="Ngugi D.K."/>
            <person name="Miyake S."/>
            <person name="Stingl U."/>
        </authorList>
    </citation>
    <scope>NUCLEOTIDE SEQUENCE</scope>
    <source>
        <strain evidence="1">SCG-B11WGA-EpuloA1</strain>
    </source>
</reference>
<evidence type="ECO:0000313" key="2">
    <source>
        <dbReference type="Proteomes" id="UP000188605"/>
    </source>
</evidence>
<keyword evidence="2" id="KW-1185">Reference proteome</keyword>
<dbReference type="Proteomes" id="UP000188605">
    <property type="component" value="Unassembled WGS sequence"/>
</dbReference>
<proteinExistence type="predicted"/>
<organism evidence="1 2">
    <name type="scientific">Candidatus Epulonipiscium fishelsonii</name>
    <dbReference type="NCBI Taxonomy" id="77094"/>
    <lineage>
        <taxon>Bacteria</taxon>
        <taxon>Bacillati</taxon>
        <taxon>Bacillota</taxon>
        <taxon>Clostridia</taxon>
        <taxon>Lachnospirales</taxon>
        <taxon>Lachnospiraceae</taxon>
        <taxon>Candidatus Epulonipiscium</taxon>
    </lineage>
</organism>
<sequence>MDNIKLHIKEIQSYEDFQNETKYTVNAKMGKKDKTVFIRYEHEGIKVNIKVKNEKIEISQEENGISKNILIFIENKPWQYRLYTEVGNIDIKISTQKIEYSYEPLHLYLKYDVLMNEKKISTNEYHYNLDL</sequence>
<gene>
    <name evidence="1" type="ORF">AN396_05180</name>
</gene>
<name>A0ACC8XDE0_9FIRM</name>